<evidence type="ECO:0000256" key="4">
    <source>
        <dbReference type="ARBA" id="ARBA00023002"/>
    </source>
</evidence>
<sequence length="136" mass="15509">MKSHTEGLTLLKKGEMNYPQAPDASILETFENSNPQRNYWIQFETDEFTSLCPITGQPDFARITIEYVPDQLCVESKSLKLFLFSFRNEGSFYEDVTNRIYTDLFGLLKPRHLIVTGDFTARGGIRSSVRVDSADA</sequence>
<comment type="function">
    <text evidence="5">Catalyzes the NADPH-dependent reduction of 7-cyano-7-deazaguanine (preQ0) to 7-aminomethyl-7-deazaguanine (preQ1).</text>
</comment>
<dbReference type="GO" id="GO:0005737">
    <property type="term" value="C:cytoplasm"/>
    <property type="evidence" value="ECO:0007669"/>
    <property type="project" value="UniProtKB-SubCell"/>
</dbReference>
<dbReference type="AlphaFoldDB" id="A0A6P1MCW9"/>
<dbReference type="InterPro" id="IPR016856">
    <property type="entry name" value="QueF_type1"/>
</dbReference>
<comment type="catalytic activity">
    <reaction evidence="5">
        <text>7-aminomethyl-7-carbaguanine + 2 NADP(+) = 7-cyano-7-carbaguanine + 2 NADPH + 3 H(+)</text>
        <dbReference type="Rhea" id="RHEA:13409"/>
        <dbReference type="ChEBI" id="CHEBI:15378"/>
        <dbReference type="ChEBI" id="CHEBI:45075"/>
        <dbReference type="ChEBI" id="CHEBI:57783"/>
        <dbReference type="ChEBI" id="CHEBI:58349"/>
        <dbReference type="ChEBI" id="CHEBI:58703"/>
        <dbReference type="EC" id="1.7.1.13"/>
    </reaction>
</comment>
<dbReference type="Gene3D" id="3.30.1130.10">
    <property type="match status" value="1"/>
</dbReference>
<evidence type="ECO:0000256" key="3">
    <source>
        <dbReference type="ARBA" id="ARBA00022857"/>
    </source>
</evidence>
<comment type="subcellular location">
    <subcellularLocation>
        <location evidence="5">Cytoplasm</location>
    </subcellularLocation>
</comment>
<proteinExistence type="inferred from homology"/>
<evidence type="ECO:0000256" key="2">
    <source>
        <dbReference type="ARBA" id="ARBA00022785"/>
    </source>
</evidence>
<evidence type="ECO:0000256" key="1">
    <source>
        <dbReference type="ARBA" id="ARBA00022490"/>
    </source>
</evidence>
<dbReference type="Pfam" id="PF14489">
    <property type="entry name" value="QueF"/>
    <property type="match status" value="1"/>
</dbReference>
<dbReference type="UniPathway" id="UPA00392"/>
<dbReference type="KEGG" id="taer:GT409_10745"/>
<evidence type="ECO:0000313" key="6">
    <source>
        <dbReference type="EMBL" id="QHI69908.1"/>
    </source>
</evidence>
<dbReference type="InterPro" id="IPR050084">
    <property type="entry name" value="NADPH_dep_7-cyano-7-deazaG_red"/>
</dbReference>
<keyword evidence="4 5" id="KW-0560">Oxidoreductase</keyword>
<comment type="pathway">
    <text evidence="5">tRNA modification; tRNA-queuosine biosynthesis.</text>
</comment>
<comment type="similarity">
    <text evidence="5">Belongs to the GTP cyclohydrolase I family. QueF type 1 subfamily.</text>
</comment>
<name>A0A6P1MCW9_9BACT</name>
<dbReference type="GO" id="GO:0008616">
    <property type="term" value="P:tRNA queuosine(34) biosynthetic process"/>
    <property type="evidence" value="ECO:0007669"/>
    <property type="project" value="UniProtKB-UniRule"/>
</dbReference>
<dbReference type="NCBIfam" id="TIGR03139">
    <property type="entry name" value="QueF-II"/>
    <property type="match status" value="1"/>
</dbReference>
<dbReference type="InterPro" id="IPR043133">
    <property type="entry name" value="GTP-CH-I_C/QueF"/>
</dbReference>
<dbReference type="PIRSF" id="PIRSF027377">
    <property type="entry name" value="Nitrile_oxidored_QueF"/>
    <property type="match status" value="1"/>
</dbReference>
<keyword evidence="3 5" id="KW-0521">NADP</keyword>
<dbReference type="Proteomes" id="UP000464954">
    <property type="component" value="Chromosome"/>
</dbReference>
<dbReference type="InterPro" id="IPR029500">
    <property type="entry name" value="QueF"/>
</dbReference>
<feature type="binding site" evidence="5">
    <location>
        <begin position="93"/>
        <end position="94"/>
    </location>
    <ligand>
        <name>substrate</name>
    </ligand>
</feature>
<dbReference type="HAMAP" id="MF_00818">
    <property type="entry name" value="QueF_type1"/>
    <property type="match status" value="1"/>
</dbReference>
<dbReference type="EMBL" id="CP047593">
    <property type="protein sequence ID" value="QHI69908.1"/>
    <property type="molecule type" value="Genomic_DNA"/>
</dbReference>
<accession>A0A6P1MCW9</accession>
<feature type="active site" description="Thioimide intermediate" evidence="5">
    <location>
        <position position="52"/>
    </location>
</feature>
<reference evidence="6 7" key="1">
    <citation type="submission" date="2020-01" db="EMBL/GenBank/DDBJ databases">
        <title>Ponticoccus aerotolerans gen. nov., sp. nov., an anaerobic bacterium and proposal of Ponticoccusceae fam. nov., Ponticoccusles ord. nov. and Ponticoccuse classis nov. in the phylum Kiritimatiellaeota.</title>
        <authorList>
            <person name="Zhou L.Y."/>
            <person name="Du Z.J."/>
        </authorList>
    </citation>
    <scope>NUCLEOTIDE SEQUENCE [LARGE SCALE GENOMIC DNA]</scope>
    <source>
        <strain evidence="6 7">S-5007</strain>
    </source>
</reference>
<feature type="binding site" evidence="5">
    <location>
        <begin position="74"/>
        <end position="76"/>
    </location>
    <ligand>
        <name>substrate</name>
    </ligand>
</feature>
<feature type="active site" description="Proton donor" evidence="5">
    <location>
        <position position="59"/>
    </location>
</feature>
<dbReference type="EC" id="1.7.1.13" evidence="5"/>
<keyword evidence="2 5" id="KW-0671">Queuosine biosynthesis</keyword>
<dbReference type="GO" id="GO:0033739">
    <property type="term" value="F:preQ1 synthase activity"/>
    <property type="evidence" value="ECO:0007669"/>
    <property type="project" value="UniProtKB-UniRule"/>
</dbReference>
<dbReference type="PANTHER" id="PTHR34354">
    <property type="entry name" value="NADPH-DEPENDENT 7-CYANO-7-DEAZAGUANINE REDUCTASE"/>
    <property type="match status" value="1"/>
</dbReference>
<evidence type="ECO:0000256" key="5">
    <source>
        <dbReference type="HAMAP-Rule" id="MF_00818"/>
    </source>
</evidence>
<dbReference type="PANTHER" id="PTHR34354:SF1">
    <property type="entry name" value="NADPH-DEPENDENT 7-CYANO-7-DEAZAGUANINE REDUCTASE"/>
    <property type="match status" value="1"/>
</dbReference>
<gene>
    <name evidence="5 6" type="primary">queF</name>
    <name evidence="6" type="ORF">GT409_10745</name>
</gene>
<organism evidence="6 7">
    <name type="scientific">Tichowtungia aerotolerans</name>
    <dbReference type="NCBI Taxonomy" id="2697043"/>
    <lineage>
        <taxon>Bacteria</taxon>
        <taxon>Pseudomonadati</taxon>
        <taxon>Kiritimatiellota</taxon>
        <taxon>Tichowtungiia</taxon>
        <taxon>Tichowtungiales</taxon>
        <taxon>Tichowtungiaceae</taxon>
        <taxon>Tichowtungia</taxon>
    </lineage>
</organism>
<keyword evidence="7" id="KW-1185">Reference proteome</keyword>
<protein>
    <recommendedName>
        <fullName evidence="5">NADPH-dependent 7-cyano-7-deazaguanine reductase</fullName>
        <ecNumber evidence="5">1.7.1.13</ecNumber>
    </recommendedName>
    <alternativeName>
        <fullName evidence="5">7-cyano-7-carbaguanine reductase</fullName>
    </alternativeName>
    <alternativeName>
        <fullName evidence="5">NADPH-dependent nitrile oxidoreductase</fullName>
    </alternativeName>
    <alternativeName>
        <fullName evidence="5">PreQ(0) reductase</fullName>
    </alternativeName>
</protein>
<evidence type="ECO:0000313" key="7">
    <source>
        <dbReference type="Proteomes" id="UP000464954"/>
    </source>
</evidence>
<keyword evidence="1 5" id="KW-0963">Cytoplasm</keyword>
<dbReference type="RefSeq" id="WP_160629090.1">
    <property type="nucleotide sequence ID" value="NZ_CP047593.1"/>
</dbReference>
<dbReference type="SUPFAM" id="SSF55620">
    <property type="entry name" value="Tetrahydrobiopterin biosynthesis enzymes-like"/>
    <property type="match status" value="1"/>
</dbReference>